<evidence type="ECO:0000256" key="1">
    <source>
        <dbReference type="SAM" id="MobiDB-lite"/>
    </source>
</evidence>
<dbReference type="Pfam" id="PF17363">
    <property type="entry name" value="DUF5388"/>
    <property type="match status" value="1"/>
</dbReference>
<feature type="compositionally biased region" description="Basic and acidic residues" evidence="1">
    <location>
        <begin position="23"/>
        <end position="46"/>
    </location>
</feature>
<feature type="region of interest" description="Disordered" evidence="1">
    <location>
        <begin position="1"/>
        <end position="51"/>
    </location>
</feature>
<evidence type="ECO:0000313" key="2">
    <source>
        <dbReference type="EMBL" id="HJG15188.1"/>
    </source>
</evidence>
<organism evidence="2 3">
    <name type="scientific">Ligilactobacillus salivarius</name>
    <dbReference type="NCBI Taxonomy" id="1624"/>
    <lineage>
        <taxon>Bacteria</taxon>
        <taxon>Bacillati</taxon>
        <taxon>Bacillota</taxon>
        <taxon>Bacilli</taxon>
        <taxon>Lactobacillales</taxon>
        <taxon>Lactobacillaceae</taxon>
        <taxon>Ligilactobacillus</taxon>
    </lineage>
</organism>
<dbReference type="AlphaFoldDB" id="A0A921LJR5"/>
<dbReference type="EMBL" id="DYVK01000033">
    <property type="protein sequence ID" value="HJG15188.1"/>
    <property type="molecule type" value="Genomic_DNA"/>
</dbReference>
<proteinExistence type="predicted"/>
<reference evidence="2" key="1">
    <citation type="journal article" date="2021" name="PeerJ">
        <title>Extensive microbial diversity within the chicken gut microbiome revealed by metagenomics and culture.</title>
        <authorList>
            <person name="Gilroy R."/>
            <person name="Ravi A."/>
            <person name="Getino M."/>
            <person name="Pursley I."/>
            <person name="Horton D.L."/>
            <person name="Alikhan N.F."/>
            <person name="Baker D."/>
            <person name="Gharbi K."/>
            <person name="Hall N."/>
            <person name="Watson M."/>
            <person name="Adriaenssens E.M."/>
            <person name="Foster-Nyarko E."/>
            <person name="Jarju S."/>
            <person name="Secka A."/>
            <person name="Antonio M."/>
            <person name="Oren A."/>
            <person name="Chaudhuri R.R."/>
            <person name="La Ragione R."/>
            <person name="Hildebrand F."/>
            <person name="Pallen M.J."/>
        </authorList>
    </citation>
    <scope>NUCLEOTIDE SEQUENCE</scope>
    <source>
        <strain evidence="2">CHK189-29639</strain>
    </source>
</reference>
<accession>A0A921LJR5</accession>
<sequence>MSNLLNSNRDLKDLQPKSTFSSDDLKQEKQKDNGKEAHKITKKHAEQSVNMKVSKSARDLLLTMVTLGYAKSQKDAVDILAELYKEHLSPAERQLVDQQLNILRNKATGRMLG</sequence>
<name>A0A921LJR5_9LACO</name>
<dbReference type="Proteomes" id="UP000759256">
    <property type="component" value="Unassembled WGS sequence"/>
</dbReference>
<gene>
    <name evidence="2" type="ORF">K8V06_03480</name>
</gene>
<dbReference type="InterPro" id="IPR035528">
    <property type="entry name" value="DUF5388"/>
</dbReference>
<evidence type="ECO:0000313" key="3">
    <source>
        <dbReference type="Proteomes" id="UP000759256"/>
    </source>
</evidence>
<comment type="caution">
    <text evidence="2">The sequence shown here is derived from an EMBL/GenBank/DDBJ whole genome shotgun (WGS) entry which is preliminary data.</text>
</comment>
<protein>
    <submittedName>
        <fullName evidence="2">DUF5388 domain-containing protein</fullName>
    </submittedName>
</protein>
<reference evidence="2" key="2">
    <citation type="submission" date="2021-09" db="EMBL/GenBank/DDBJ databases">
        <authorList>
            <person name="Gilroy R."/>
        </authorList>
    </citation>
    <scope>NUCLEOTIDE SEQUENCE</scope>
    <source>
        <strain evidence="2">CHK189-29639</strain>
    </source>
</reference>